<sequence>MSLRTVDAHPARRAQRRTANRIVKMDPHILPANGSNFINVRDDSHWNGRPDQPMLLTAWTQTTSEDFGLLRTLANDPHVEAENRALREKVRYLESKLQEHTDLLSQIHATSARMQHATATAASPPTHQPQILTPPSSVICAPTSAQPQRSEVIDYKIIASAGADCNDADAIEIRLAAESLNSLSTSADSDRLEICLGNDEQQLQQHQIKREASTPLQLIKRRKLELQEHNMAAPQTQPLQQQQLHNIQYKLPTRKSNGNNNGKACADDWKPEIKVGQQIADNVMVSIGPNNTCVPASVFENINWSVSSLATRKLLVAIFDRETLATHSMTGKPSPAFKDQQKPLKQMLDPLKIQDIIFAVTHKSNASEKEVRNAITTKCADENKMMKIQKGKRCSIGDKENMI</sequence>
<dbReference type="OrthoDB" id="8186171at2759"/>
<evidence type="ECO:0000256" key="5">
    <source>
        <dbReference type="ARBA" id="ARBA00023163"/>
    </source>
</evidence>
<dbReference type="Pfam" id="PF10523">
    <property type="entry name" value="BEN"/>
    <property type="match status" value="1"/>
</dbReference>
<proteinExistence type="predicted"/>
<dbReference type="OMA" id="PKPLKQM"/>
<evidence type="ECO:0000259" key="7">
    <source>
        <dbReference type="PROSITE" id="PS51457"/>
    </source>
</evidence>
<dbReference type="GO" id="GO:0005634">
    <property type="term" value="C:nucleus"/>
    <property type="evidence" value="ECO:0007669"/>
    <property type="project" value="UniProtKB-SubCell"/>
</dbReference>
<keyword evidence="2" id="KW-0678">Repressor</keyword>
<dbReference type="PROSITE" id="PS51457">
    <property type="entry name" value="BEN"/>
    <property type="match status" value="1"/>
</dbReference>
<dbReference type="InterPro" id="IPR018379">
    <property type="entry name" value="BEN_domain"/>
</dbReference>
<gene>
    <name evidence="9" type="primary">LOC111596110</name>
</gene>
<feature type="domain" description="BEN" evidence="7">
    <location>
        <begin position="288"/>
        <end position="386"/>
    </location>
</feature>
<evidence type="ECO:0000256" key="2">
    <source>
        <dbReference type="ARBA" id="ARBA00022491"/>
    </source>
</evidence>
<dbReference type="GO" id="GO:0043565">
    <property type="term" value="F:sequence-specific DNA binding"/>
    <property type="evidence" value="ECO:0007669"/>
    <property type="project" value="UniProtKB-ARBA"/>
</dbReference>
<keyword evidence="4" id="KW-0238">DNA-binding</keyword>
<dbReference type="GO" id="GO:0045666">
    <property type="term" value="P:positive regulation of neuron differentiation"/>
    <property type="evidence" value="ECO:0007669"/>
    <property type="project" value="InterPro"/>
</dbReference>
<dbReference type="KEGG" id="dhe:111596110"/>
<dbReference type="RefSeq" id="XP_023165941.2">
    <property type="nucleotide sequence ID" value="XM_023310173.2"/>
</dbReference>
<evidence type="ECO:0000256" key="3">
    <source>
        <dbReference type="ARBA" id="ARBA00023015"/>
    </source>
</evidence>
<evidence type="ECO:0000256" key="6">
    <source>
        <dbReference type="ARBA" id="ARBA00023242"/>
    </source>
</evidence>
<reference evidence="9" key="1">
    <citation type="submission" date="2025-08" db="UniProtKB">
        <authorList>
            <consortium name="RefSeq"/>
        </authorList>
    </citation>
    <scope>IDENTIFICATION</scope>
    <source>
        <strain evidence="9">15085-1641.00</strain>
        <tissue evidence="9">Whole body</tissue>
    </source>
</reference>
<dbReference type="SMART" id="SM01025">
    <property type="entry name" value="BEN"/>
    <property type="match status" value="1"/>
</dbReference>
<name>A0A6J1LMD7_DROHY</name>
<dbReference type="InterPro" id="IPR037496">
    <property type="entry name" value="BEND6-like"/>
</dbReference>
<keyword evidence="8" id="KW-1185">Reference proteome</keyword>
<dbReference type="AlphaFoldDB" id="A0A6J1LMD7"/>
<dbReference type="GeneID" id="111596110"/>
<dbReference type="GO" id="GO:0003714">
    <property type="term" value="F:transcription corepressor activity"/>
    <property type="evidence" value="ECO:0007669"/>
    <property type="project" value="InterPro"/>
</dbReference>
<protein>
    <submittedName>
        <fullName evidence="9">Protein insensitive</fullName>
    </submittedName>
</protein>
<keyword evidence="6" id="KW-0539">Nucleus</keyword>
<keyword evidence="5" id="KW-0804">Transcription</keyword>
<evidence type="ECO:0000313" key="8">
    <source>
        <dbReference type="Proteomes" id="UP000504633"/>
    </source>
</evidence>
<dbReference type="FunFam" id="1.10.10.2590:FF:000005">
    <property type="entry name" value="Early boundary activity protein 1"/>
    <property type="match status" value="1"/>
</dbReference>
<accession>A0A6J1LMD7</accession>
<dbReference type="PANTHER" id="PTHR35346">
    <property type="entry name" value="BEN DOMAIN-CONTAINING PROTEIN 6"/>
    <property type="match status" value="1"/>
</dbReference>
<dbReference type="Gene3D" id="1.10.10.2590">
    <property type="entry name" value="BEN domain"/>
    <property type="match status" value="1"/>
</dbReference>
<dbReference type="Proteomes" id="UP000504633">
    <property type="component" value="Unplaced"/>
</dbReference>
<dbReference type="GO" id="GO:0045746">
    <property type="term" value="P:negative regulation of Notch signaling pathway"/>
    <property type="evidence" value="ECO:0007669"/>
    <property type="project" value="InterPro"/>
</dbReference>
<evidence type="ECO:0000313" key="9">
    <source>
        <dbReference type="RefSeq" id="XP_023165941.2"/>
    </source>
</evidence>
<organism evidence="8 9">
    <name type="scientific">Drosophila hydei</name>
    <name type="common">Fruit fly</name>
    <dbReference type="NCBI Taxonomy" id="7224"/>
    <lineage>
        <taxon>Eukaryota</taxon>
        <taxon>Metazoa</taxon>
        <taxon>Ecdysozoa</taxon>
        <taxon>Arthropoda</taxon>
        <taxon>Hexapoda</taxon>
        <taxon>Insecta</taxon>
        <taxon>Pterygota</taxon>
        <taxon>Neoptera</taxon>
        <taxon>Endopterygota</taxon>
        <taxon>Diptera</taxon>
        <taxon>Brachycera</taxon>
        <taxon>Muscomorpha</taxon>
        <taxon>Ephydroidea</taxon>
        <taxon>Drosophilidae</taxon>
        <taxon>Drosophila</taxon>
    </lineage>
</organism>
<comment type="subcellular location">
    <subcellularLocation>
        <location evidence="1">Nucleus</location>
    </subcellularLocation>
</comment>
<dbReference type="GO" id="GO:0003682">
    <property type="term" value="F:chromatin binding"/>
    <property type="evidence" value="ECO:0007669"/>
    <property type="project" value="UniProtKB-ARBA"/>
</dbReference>
<evidence type="ECO:0000256" key="4">
    <source>
        <dbReference type="ARBA" id="ARBA00023125"/>
    </source>
</evidence>
<evidence type="ECO:0000256" key="1">
    <source>
        <dbReference type="ARBA" id="ARBA00004123"/>
    </source>
</evidence>
<keyword evidence="3" id="KW-0805">Transcription regulation</keyword>
<dbReference type="PANTHER" id="PTHR35346:SF1">
    <property type="entry name" value="BEN DOMAIN-CONTAINING PROTEIN 6"/>
    <property type="match status" value="1"/>
</dbReference>